<dbReference type="NCBIfam" id="TIGR01484">
    <property type="entry name" value="HAD-SF-IIB"/>
    <property type="match status" value="1"/>
</dbReference>
<gene>
    <name evidence="7" type="ORF">AKJ46_00660</name>
</gene>
<evidence type="ECO:0000256" key="3">
    <source>
        <dbReference type="ARBA" id="ARBA00022842"/>
    </source>
</evidence>
<comment type="cofactor">
    <cofactor evidence="5">
        <name>Mg(2+)</name>
        <dbReference type="ChEBI" id="CHEBI:18420"/>
    </cofactor>
</comment>
<evidence type="ECO:0000256" key="5">
    <source>
        <dbReference type="HAMAP-Rule" id="MF_01419"/>
    </source>
</evidence>
<dbReference type="GO" id="GO:0000287">
    <property type="term" value="F:magnesium ion binding"/>
    <property type="evidence" value="ECO:0007669"/>
    <property type="project" value="InterPro"/>
</dbReference>
<dbReference type="NCBIfam" id="NF002245">
    <property type="entry name" value="PRK01158.1"/>
    <property type="match status" value="1"/>
</dbReference>
<dbReference type="PROSITE" id="PS01229">
    <property type="entry name" value="COF_2"/>
    <property type="match status" value="1"/>
</dbReference>
<feature type="binding site" evidence="5">
    <location>
        <position position="8"/>
    </location>
    <ligand>
        <name>Mg(2+)</name>
        <dbReference type="ChEBI" id="CHEBI:18420"/>
    </ligand>
</feature>
<keyword evidence="8" id="KW-1185">Reference proteome</keyword>
<proteinExistence type="inferred from homology"/>
<dbReference type="PANTHER" id="PTHR10000">
    <property type="entry name" value="PHOSPHOSERINE PHOSPHATASE"/>
    <property type="match status" value="1"/>
</dbReference>
<dbReference type="Gene3D" id="3.40.50.1000">
    <property type="entry name" value="HAD superfamily/HAD-like"/>
    <property type="match status" value="1"/>
</dbReference>
<dbReference type="EC" id="3.1.3.18" evidence="5 6"/>
<keyword evidence="1 5" id="KW-0479">Metal-binding</keyword>
<evidence type="ECO:0000256" key="6">
    <source>
        <dbReference type="NCBIfam" id="TIGR01487"/>
    </source>
</evidence>
<evidence type="ECO:0000313" key="8">
    <source>
        <dbReference type="Proteomes" id="UP000070038"/>
    </source>
</evidence>
<reference evidence="7 8" key="1">
    <citation type="journal article" date="2016" name="Sci. Rep.">
        <title>Metabolic traits of an uncultured archaeal lineage -MSBL1- from brine pools of the Red Sea.</title>
        <authorList>
            <person name="Mwirichia R."/>
            <person name="Alam I."/>
            <person name="Rashid M."/>
            <person name="Vinu M."/>
            <person name="Ba-Alawi W."/>
            <person name="Anthony Kamau A."/>
            <person name="Kamanda Ngugi D."/>
            <person name="Goker M."/>
            <person name="Klenk H.P."/>
            <person name="Bajic V."/>
            <person name="Stingl U."/>
        </authorList>
    </citation>
    <scope>NUCLEOTIDE SEQUENCE [LARGE SCALE GENOMIC DNA]</scope>
    <source>
        <strain evidence="7">SCGC-AAA833K04</strain>
    </source>
</reference>
<evidence type="ECO:0000256" key="4">
    <source>
        <dbReference type="ARBA" id="ARBA00023277"/>
    </source>
</evidence>
<feature type="binding site" evidence="5">
    <location>
        <position position="181"/>
    </location>
    <ligand>
        <name>Mg(2+)</name>
        <dbReference type="ChEBI" id="CHEBI:18420"/>
    </ligand>
</feature>
<protein>
    <recommendedName>
        <fullName evidence="5 6">Phosphoglycolate phosphatase</fullName>
        <shortName evidence="5">PGP</shortName>
        <shortName evidence="5">PGPase</shortName>
        <ecNumber evidence="5 6">3.1.3.18</ecNumber>
    </recommendedName>
</protein>
<keyword evidence="4 5" id="KW-0119">Carbohydrate metabolism</keyword>
<dbReference type="InterPro" id="IPR006379">
    <property type="entry name" value="HAD-SF_hydro_IIB"/>
</dbReference>
<dbReference type="InterPro" id="IPR006382">
    <property type="entry name" value="PGPase"/>
</dbReference>
<dbReference type="NCBIfam" id="TIGR01482">
    <property type="entry name" value="SPP-subfamily"/>
    <property type="match status" value="1"/>
</dbReference>
<dbReference type="PANTHER" id="PTHR10000:SF8">
    <property type="entry name" value="HAD SUPERFAMILY HYDROLASE-LIKE, TYPE 3"/>
    <property type="match status" value="1"/>
</dbReference>
<feature type="binding site" evidence="5">
    <location>
        <position position="177"/>
    </location>
    <ligand>
        <name>Mg(2+)</name>
        <dbReference type="ChEBI" id="CHEBI:18420"/>
    </ligand>
</feature>
<feature type="binding site" evidence="5">
    <location>
        <position position="154"/>
    </location>
    <ligand>
        <name>substrate</name>
    </ligand>
</feature>
<dbReference type="InterPro" id="IPR036412">
    <property type="entry name" value="HAD-like_sf"/>
</dbReference>
<dbReference type="Gene3D" id="3.90.1070.10">
    <property type="match status" value="1"/>
</dbReference>
<dbReference type="InterPro" id="IPR023214">
    <property type="entry name" value="HAD_sf"/>
</dbReference>
<dbReference type="CDD" id="cd07514">
    <property type="entry name" value="HAD_Pase"/>
    <property type="match status" value="1"/>
</dbReference>
<dbReference type="GO" id="GO:0005829">
    <property type="term" value="C:cytosol"/>
    <property type="evidence" value="ECO:0007669"/>
    <property type="project" value="TreeGrafter"/>
</dbReference>
<comment type="catalytic activity">
    <reaction evidence="5">
        <text>2-phosphoglycolate + H2O = glycolate + phosphate</text>
        <dbReference type="Rhea" id="RHEA:14369"/>
        <dbReference type="ChEBI" id="CHEBI:15377"/>
        <dbReference type="ChEBI" id="CHEBI:29805"/>
        <dbReference type="ChEBI" id="CHEBI:43474"/>
        <dbReference type="ChEBI" id="CHEBI:58033"/>
        <dbReference type="EC" id="3.1.3.18"/>
    </reaction>
</comment>
<accession>A0A133VS55</accession>
<dbReference type="EMBL" id="LHYN01000008">
    <property type="protein sequence ID" value="KXB09263.1"/>
    <property type="molecule type" value="Genomic_DNA"/>
</dbReference>
<organism evidence="7 8">
    <name type="scientific">candidate division MSBL1 archaeon SCGC-AAA833K04</name>
    <dbReference type="NCBI Taxonomy" id="1698258"/>
    <lineage>
        <taxon>Archaea</taxon>
        <taxon>Methanobacteriati</taxon>
        <taxon>Methanobacteriota</taxon>
        <taxon>candidate division MSBL1</taxon>
    </lineage>
</organism>
<comment type="caution">
    <text evidence="7">The sequence shown here is derived from an EMBL/GenBank/DDBJ whole genome shotgun (WGS) entry which is preliminary data.</text>
</comment>
<dbReference type="Pfam" id="PF08282">
    <property type="entry name" value="Hydrolase_3"/>
    <property type="match status" value="2"/>
</dbReference>
<evidence type="ECO:0000256" key="2">
    <source>
        <dbReference type="ARBA" id="ARBA00022801"/>
    </source>
</evidence>
<name>A0A133VS55_9EURY</name>
<dbReference type="GO" id="GO:0008967">
    <property type="term" value="F:phosphoglycolate phosphatase activity"/>
    <property type="evidence" value="ECO:0007669"/>
    <property type="project" value="UniProtKB-UniRule"/>
</dbReference>
<evidence type="ECO:0000313" key="7">
    <source>
        <dbReference type="EMBL" id="KXB09263.1"/>
    </source>
</evidence>
<dbReference type="NCBIfam" id="TIGR01487">
    <property type="entry name" value="Pglycolate_arch"/>
    <property type="match status" value="1"/>
</dbReference>
<feature type="binding site" evidence="5">
    <location>
        <position position="10"/>
    </location>
    <ligand>
        <name>Mg(2+)</name>
        <dbReference type="ChEBI" id="CHEBI:18420"/>
    </ligand>
</feature>
<dbReference type="HAMAP" id="MF_01419">
    <property type="entry name" value="GPH_hydrolase_arch"/>
    <property type="match status" value="1"/>
</dbReference>
<comment type="similarity">
    <text evidence="5">Belongs to the archaeal SPP-like hydrolase family.</text>
</comment>
<keyword evidence="3 5" id="KW-0460">Magnesium</keyword>
<dbReference type="SUPFAM" id="SSF56784">
    <property type="entry name" value="HAD-like"/>
    <property type="match status" value="1"/>
</dbReference>
<dbReference type="Proteomes" id="UP000070038">
    <property type="component" value="Unassembled WGS sequence"/>
</dbReference>
<comment type="function">
    <text evidence="5">Catalyzes the dephosphorylation of 2-phosphoglycolate.</text>
</comment>
<keyword evidence="2 5" id="KW-0378">Hydrolase</keyword>
<feature type="active site" description="Nucleophile" evidence="5">
    <location>
        <position position="8"/>
    </location>
</feature>
<sequence>MIKALAIDIDGTITFHDRQLDTEAVTAIRRAEEANLPVVLATGNILCFAETVSVLLGTSGPLIAEDGGVVYDNSSNQEHILGGVEEVDEGIKIIEEELSVVKHTRSSDMRRTGRTFERTFDPSDATKIFQREGLNLVAIDSGFAIHVKNPEVNKGVALQKAATLLKIKTFNIAAIGDAQNDIEMLEAAGVGFALDNSHPDIKKTADHVLSQSHGAGVKTAVERIIQSKE</sequence>
<evidence type="ECO:0000256" key="1">
    <source>
        <dbReference type="ARBA" id="ARBA00022723"/>
    </source>
</evidence>
<dbReference type="AlphaFoldDB" id="A0A133VS55"/>